<dbReference type="AlphaFoldDB" id="A0A0F5JRZ6"/>
<feature type="signal peptide" evidence="1">
    <location>
        <begin position="1"/>
        <end position="21"/>
    </location>
</feature>
<protein>
    <recommendedName>
        <fullName evidence="4">Auto-transporter adhesin head GIN domain-containing protein</fullName>
    </recommendedName>
</protein>
<keyword evidence="3" id="KW-1185">Reference proteome</keyword>
<dbReference type="HOGENOM" id="CLU_1676155_0_0_10"/>
<dbReference type="STRING" id="1203610.HMPREF1536_00275"/>
<dbReference type="Proteomes" id="UP000033035">
    <property type="component" value="Unassembled WGS sequence"/>
</dbReference>
<evidence type="ECO:0008006" key="4">
    <source>
        <dbReference type="Google" id="ProtNLM"/>
    </source>
</evidence>
<proteinExistence type="predicted"/>
<organism evidence="2 3">
    <name type="scientific">Parabacteroides gordonii MS-1 = DSM 23371</name>
    <dbReference type="NCBI Taxonomy" id="1203610"/>
    <lineage>
        <taxon>Bacteria</taxon>
        <taxon>Pseudomonadati</taxon>
        <taxon>Bacteroidota</taxon>
        <taxon>Bacteroidia</taxon>
        <taxon>Bacteroidales</taxon>
        <taxon>Tannerellaceae</taxon>
        <taxon>Parabacteroides</taxon>
    </lineage>
</organism>
<accession>A0A0F5JRZ6</accession>
<dbReference type="PATRIC" id="fig|1203610.3.peg.293"/>
<name>A0A0F5JRZ6_9BACT</name>
<dbReference type="EMBL" id="AQHW01000002">
    <property type="protein sequence ID" value="KKB60395.1"/>
    <property type="molecule type" value="Genomic_DNA"/>
</dbReference>
<gene>
    <name evidence="2" type="ORF">HMPREF1536_00275</name>
</gene>
<sequence>MYKISTLLVLLSLLFSFSLHAENIPLNISTGNITITNSSYTQTGGGSGSLSGSGGSFIITQTDNGQTTGNTITVSRGTHMITLNKINIQKTRSNDCAFAISNSATVSFLSYFCFKAGRSVSVLFTLTKYRLLRENLYLYGKSLLNYCLSKSKNRTNY</sequence>
<evidence type="ECO:0000313" key="3">
    <source>
        <dbReference type="Proteomes" id="UP000033035"/>
    </source>
</evidence>
<evidence type="ECO:0000256" key="1">
    <source>
        <dbReference type="SAM" id="SignalP"/>
    </source>
</evidence>
<comment type="caution">
    <text evidence="2">The sequence shown here is derived from an EMBL/GenBank/DDBJ whole genome shotgun (WGS) entry which is preliminary data.</text>
</comment>
<evidence type="ECO:0000313" key="2">
    <source>
        <dbReference type="EMBL" id="KKB60395.1"/>
    </source>
</evidence>
<reference evidence="2 3" key="1">
    <citation type="submission" date="2013-04" db="EMBL/GenBank/DDBJ databases">
        <title>The Genome Sequence of Parabacteroides gordonii DSM 23371.</title>
        <authorList>
            <consortium name="The Broad Institute Genomics Platform"/>
            <person name="Earl A."/>
            <person name="Ward D."/>
            <person name="Feldgarden M."/>
            <person name="Gevers D."/>
            <person name="Martens E."/>
            <person name="Sakamoto M."/>
            <person name="Benno Y."/>
            <person name="Suzuki N."/>
            <person name="Matsunaga N."/>
            <person name="Koshihara K."/>
            <person name="Seki M."/>
            <person name="Komiya H."/>
            <person name="Walker B."/>
            <person name="Young S."/>
            <person name="Zeng Q."/>
            <person name="Gargeya S."/>
            <person name="Fitzgerald M."/>
            <person name="Haas B."/>
            <person name="Abouelleil A."/>
            <person name="Allen A.W."/>
            <person name="Alvarado L."/>
            <person name="Arachchi H.M."/>
            <person name="Berlin A.M."/>
            <person name="Chapman S.B."/>
            <person name="Gainer-Dewar J."/>
            <person name="Goldberg J."/>
            <person name="Griggs A."/>
            <person name="Gujja S."/>
            <person name="Hansen M."/>
            <person name="Howarth C."/>
            <person name="Imamovic A."/>
            <person name="Ireland A."/>
            <person name="Larimer J."/>
            <person name="McCowan C."/>
            <person name="Murphy C."/>
            <person name="Pearson M."/>
            <person name="Poon T.W."/>
            <person name="Priest M."/>
            <person name="Roberts A."/>
            <person name="Saif S."/>
            <person name="Shea T."/>
            <person name="Sisk P."/>
            <person name="Sykes S."/>
            <person name="Wortman J."/>
            <person name="Nusbaum C."/>
            <person name="Birren B."/>
        </authorList>
    </citation>
    <scope>NUCLEOTIDE SEQUENCE [LARGE SCALE GENOMIC DNA]</scope>
    <source>
        <strain evidence="2 3">MS-1</strain>
    </source>
</reference>
<keyword evidence="1" id="KW-0732">Signal</keyword>
<feature type="chain" id="PRO_5002490804" description="Auto-transporter adhesin head GIN domain-containing protein" evidence="1">
    <location>
        <begin position="22"/>
        <end position="157"/>
    </location>
</feature>